<accession>A0ABV1Z482</accession>
<dbReference type="PANTHER" id="PTHR48081">
    <property type="entry name" value="AB HYDROLASE SUPERFAMILY PROTEIN C4A8.06C"/>
    <property type="match status" value="1"/>
</dbReference>
<dbReference type="InterPro" id="IPR013094">
    <property type="entry name" value="AB_hydrolase_3"/>
</dbReference>
<dbReference type="Pfam" id="PF07859">
    <property type="entry name" value="Abhydrolase_3"/>
    <property type="match status" value="1"/>
</dbReference>
<dbReference type="Gene3D" id="3.40.50.1820">
    <property type="entry name" value="alpha/beta hydrolase"/>
    <property type="match status" value="1"/>
</dbReference>
<proteinExistence type="predicted"/>
<keyword evidence="4" id="KW-1185">Reference proteome</keyword>
<dbReference type="InterPro" id="IPR050300">
    <property type="entry name" value="GDXG_lipolytic_enzyme"/>
</dbReference>
<keyword evidence="1 3" id="KW-0378">Hydrolase</keyword>
<evidence type="ECO:0000313" key="3">
    <source>
        <dbReference type="EMBL" id="MER9406828.1"/>
    </source>
</evidence>
<organism evidence="3 4">
    <name type="scientific">Mesorhizobium caraganae</name>
    <dbReference type="NCBI Taxonomy" id="483206"/>
    <lineage>
        <taxon>Bacteria</taxon>
        <taxon>Pseudomonadati</taxon>
        <taxon>Pseudomonadota</taxon>
        <taxon>Alphaproteobacteria</taxon>
        <taxon>Hyphomicrobiales</taxon>
        <taxon>Phyllobacteriaceae</taxon>
        <taxon>Mesorhizobium</taxon>
    </lineage>
</organism>
<gene>
    <name evidence="3" type="ORF">NKI36_22600</name>
</gene>
<dbReference type="PANTHER" id="PTHR48081:SF8">
    <property type="entry name" value="ALPHA_BETA HYDROLASE FOLD-3 DOMAIN-CONTAINING PROTEIN-RELATED"/>
    <property type="match status" value="1"/>
</dbReference>
<dbReference type="SUPFAM" id="SSF53474">
    <property type="entry name" value="alpha/beta-Hydrolases"/>
    <property type="match status" value="1"/>
</dbReference>
<comment type="caution">
    <text evidence="3">The sequence shown here is derived from an EMBL/GenBank/DDBJ whole genome shotgun (WGS) entry which is preliminary data.</text>
</comment>
<dbReference type="EMBL" id="JAMYQB010000020">
    <property type="protein sequence ID" value="MER9406828.1"/>
    <property type="molecule type" value="Genomic_DNA"/>
</dbReference>
<sequence length="321" mass="35996">MPSFKSHVVSFILRHSRKKAFASPENLQRWIAYARKTEDHHPPALLRERLHITERSVDGFPVYEIAPKAGERRRILYMHGGAYVFQITSYHWGLIAEMAERLGFGITVPIYPIAPEHDFHAIFGMVGDVYRQMLDKTDAEDIVFMGDSAGGNMAVVLTMMAAEEGLPSPSRHVLISPGLDMSLSNPEVFEAERNDPWLGIPGGLEAIRMYSAGIDRSDWHISPLYGDLSVLPQTLLLTGSHDLLSPDNLIFAKKARAAGVDIDVVYEEGMFHVWPLIEMPEARRARDSIVTFLEGEPARRRPIARRRARTAFAARPAEAAE</sequence>
<dbReference type="RefSeq" id="WP_352560231.1">
    <property type="nucleotide sequence ID" value="NZ_JAMYQB010000020.1"/>
</dbReference>
<dbReference type="InterPro" id="IPR029058">
    <property type="entry name" value="AB_hydrolase_fold"/>
</dbReference>
<evidence type="ECO:0000259" key="2">
    <source>
        <dbReference type="Pfam" id="PF07859"/>
    </source>
</evidence>
<dbReference type="Proteomes" id="UP001433071">
    <property type="component" value="Unassembled WGS sequence"/>
</dbReference>
<evidence type="ECO:0000313" key="4">
    <source>
        <dbReference type="Proteomes" id="UP001433071"/>
    </source>
</evidence>
<feature type="domain" description="Alpha/beta hydrolase fold-3" evidence="2">
    <location>
        <begin position="75"/>
        <end position="274"/>
    </location>
</feature>
<protein>
    <submittedName>
        <fullName evidence="3">Alpha/beta hydrolase</fullName>
    </submittedName>
</protein>
<dbReference type="GO" id="GO:0016787">
    <property type="term" value="F:hydrolase activity"/>
    <property type="evidence" value="ECO:0007669"/>
    <property type="project" value="UniProtKB-KW"/>
</dbReference>
<evidence type="ECO:0000256" key="1">
    <source>
        <dbReference type="ARBA" id="ARBA00022801"/>
    </source>
</evidence>
<reference evidence="3 4" key="1">
    <citation type="journal article" date="2024" name="Proc. Natl. Acad. Sci. U.S.A.">
        <title>The evolutionary genomics of adaptation to stress in wild rhizobium bacteria.</title>
        <authorList>
            <person name="Kehlet-Delgado H."/>
            <person name="Montoya A.P."/>
            <person name="Jensen K.T."/>
            <person name="Wendlandt C.E."/>
            <person name="Dexheimer C."/>
            <person name="Roberts M."/>
            <person name="Torres Martinez L."/>
            <person name="Friesen M.L."/>
            <person name="Griffitts J.S."/>
            <person name="Porter S.S."/>
        </authorList>
    </citation>
    <scope>NUCLEOTIDE SEQUENCE [LARGE SCALE GENOMIC DNA]</scope>
    <source>
        <strain evidence="3 4">M0641</strain>
    </source>
</reference>
<name>A0ABV1Z482_9HYPH</name>